<sequence>MEDGTVLFGQNHPLDDTTFCEKKKTKTKGVGNCSLNKQRATPLKDYHKVSEEKIDHSMSMGTMLKTTASASFEVIRAFCEKPRATSKLKPSKKYSMARTDDMVDLYGIWSRSDVVSITLHEQS</sequence>
<proteinExistence type="predicted"/>
<dbReference type="Proteomes" id="UP001293254">
    <property type="component" value="Unassembled WGS sequence"/>
</dbReference>
<reference evidence="1" key="2">
    <citation type="journal article" date="2024" name="Plant">
        <title>Genomic evolution and insights into agronomic trait innovations of Sesamum species.</title>
        <authorList>
            <person name="Miao H."/>
            <person name="Wang L."/>
            <person name="Qu L."/>
            <person name="Liu H."/>
            <person name="Sun Y."/>
            <person name="Le M."/>
            <person name="Wang Q."/>
            <person name="Wei S."/>
            <person name="Zheng Y."/>
            <person name="Lin W."/>
            <person name="Duan Y."/>
            <person name="Cao H."/>
            <person name="Xiong S."/>
            <person name="Wang X."/>
            <person name="Wei L."/>
            <person name="Li C."/>
            <person name="Ma Q."/>
            <person name="Ju M."/>
            <person name="Zhao R."/>
            <person name="Li G."/>
            <person name="Mu C."/>
            <person name="Tian Q."/>
            <person name="Mei H."/>
            <person name="Zhang T."/>
            <person name="Gao T."/>
            <person name="Zhang H."/>
        </authorList>
    </citation>
    <scope>NUCLEOTIDE SEQUENCE</scope>
    <source>
        <strain evidence="1">3651</strain>
    </source>
</reference>
<name>A0AAE2C9Z6_9LAMI</name>
<protein>
    <submittedName>
        <fullName evidence="1">Uncharacterized protein</fullName>
    </submittedName>
</protein>
<keyword evidence="2" id="KW-1185">Reference proteome</keyword>
<evidence type="ECO:0000313" key="2">
    <source>
        <dbReference type="Proteomes" id="UP001293254"/>
    </source>
</evidence>
<comment type="caution">
    <text evidence="1">The sequence shown here is derived from an EMBL/GenBank/DDBJ whole genome shotgun (WGS) entry which is preliminary data.</text>
</comment>
<evidence type="ECO:0000313" key="1">
    <source>
        <dbReference type="EMBL" id="KAK4414452.1"/>
    </source>
</evidence>
<dbReference type="EMBL" id="JACGWO010000012">
    <property type="protein sequence ID" value="KAK4414452.1"/>
    <property type="molecule type" value="Genomic_DNA"/>
</dbReference>
<dbReference type="AlphaFoldDB" id="A0AAE2C9Z6"/>
<reference evidence="1" key="1">
    <citation type="submission" date="2020-06" db="EMBL/GenBank/DDBJ databases">
        <authorList>
            <person name="Li T."/>
            <person name="Hu X."/>
            <person name="Zhang T."/>
            <person name="Song X."/>
            <person name="Zhang H."/>
            <person name="Dai N."/>
            <person name="Sheng W."/>
            <person name="Hou X."/>
            <person name="Wei L."/>
        </authorList>
    </citation>
    <scope>NUCLEOTIDE SEQUENCE</scope>
    <source>
        <strain evidence="1">3651</strain>
        <tissue evidence="1">Leaf</tissue>
    </source>
</reference>
<accession>A0AAE2C9Z6</accession>
<organism evidence="1 2">
    <name type="scientific">Sesamum alatum</name>
    <dbReference type="NCBI Taxonomy" id="300844"/>
    <lineage>
        <taxon>Eukaryota</taxon>
        <taxon>Viridiplantae</taxon>
        <taxon>Streptophyta</taxon>
        <taxon>Embryophyta</taxon>
        <taxon>Tracheophyta</taxon>
        <taxon>Spermatophyta</taxon>
        <taxon>Magnoliopsida</taxon>
        <taxon>eudicotyledons</taxon>
        <taxon>Gunneridae</taxon>
        <taxon>Pentapetalae</taxon>
        <taxon>asterids</taxon>
        <taxon>lamiids</taxon>
        <taxon>Lamiales</taxon>
        <taxon>Pedaliaceae</taxon>
        <taxon>Sesamum</taxon>
    </lineage>
</organism>
<gene>
    <name evidence="1" type="ORF">Salat_2858200</name>
</gene>